<keyword evidence="8" id="KW-0406">Ion transport</keyword>
<evidence type="ECO:0000256" key="3">
    <source>
        <dbReference type="ARBA" id="ARBA00022448"/>
    </source>
</evidence>
<name>A0A3P3D6Z9_9RHOB</name>
<feature type="transmembrane region" description="Helical" evidence="9">
    <location>
        <begin position="40"/>
        <end position="59"/>
    </location>
</feature>
<evidence type="ECO:0000256" key="8">
    <source>
        <dbReference type="PIRNR" id="PIRNR028784"/>
    </source>
</evidence>
<comment type="subcellular location">
    <subcellularLocation>
        <location evidence="1 8">Cell membrane</location>
        <topology evidence="1 8">Multi-pass membrane protein</topology>
    </subcellularLocation>
</comment>
<evidence type="ECO:0000256" key="7">
    <source>
        <dbReference type="ARBA" id="ARBA00023136"/>
    </source>
</evidence>
<evidence type="ECO:0000256" key="5">
    <source>
        <dbReference type="ARBA" id="ARBA00022692"/>
    </source>
</evidence>
<dbReference type="EMBL" id="RRAZ01000036">
    <property type="protein sequence ID" value="RRH70155.1"/>
    <property type="molecule type" value="Genomic_DNA"/>
</dbReference>
<dbReference type="OrthoDB" id="9800226at2"/>
<evidence type="ECO:0000313" key="10">
    <source>
        <dbReference type="EMBL" id="RRH70155.1"/>
    </source>
</evidence>
<dbReference type="GO" id="GO:0015385">
    <property type="term" value="F:sodium:proton antiporter activity"/>
    <property type="evidence" value="ECO:0007669"/>
    <property type="project" value="TreeGrafter"/>
</dbReference>
<organism evidence="10 11">
    <name type="scientific">Falsigemmobacter faecalis</name>
    <dbReference type="NCBI Taxonomy" id="2488730"/>
    <lineage>
        <taxon>Bacteria</taxon>
        <taxon>Pseudomonadati</taxon>
        <taxon>Pseudomonadota</taxon>
        <taxon>Alphaproteobacteria</taxon>
        <taxon>Rhodobacterales</taxon>
        <taxon>Paracoccaceae</taxon>
        <taxon>Falsigemmobacter</taxon>
    </lineage>
</organism>
<comment type="similarity">
    <text evidence="2 8">Belongs to the CPA3 antiporters (TC 2.A.63) subunit F family.</text>
</comment>
<keyword evidence="11" id="KW-1185">Reference proteome</keyword>
<keyword evidence="5 9" id="KW-0812">Transmembrane</keyword>
<dbReference type="Proteomes" id="UP000282125">
    <property type="component" value="Unassembled WGS sequence"/>
</dbReference>
<evidence type="ECO:0000256" key="6">
    <source>
        <dbReference type="ARBA" id="ARBA00022989"/>
    </source>
</evidence>
<accession>A0A3P3D6Z9</accession>
<proteinExistence type="inferred from homology"/>
<feature type="transmembrane region" description="Helical" evidence="9">
    <location>
        <begin position="65"/>
        <end position="89"/>
    </location>
</feature>
<keyword evidence="6 9" id="KW-1133">Transmembrane helix</keyword>
<comment type="caution">
    <text evidence="10">The sequence shown here is derived from an EMBL/GenBank/DDBJ whole genome shotgun (WGS) entry which is preliminary data.</text>
</comment>
<keyword evidence="3 8" id="KW-0813">Transport</keyword>
<evidence type="ECO:0000256" key="4">
    <source>
        <dbReference type="ARBA" id="ARBA00022475"/>
    </source>
</evidence>
<sequence>MTDNQTFFSHVLDVSLILIGVAILLGFIRLWRGPTLSDRIVALDMMTSAVIGFCAIYAVKTHTEAFLDIAVALALVSFVSVVALARYAIRLARRSDSDD</sequence>
<dbReference type="PANTHER" id="PTHR34702:SF1">
    <property type="entry name" value="NA(+)_H(+) ANTIPORTER SUBUNIT F"/>
    <property type="match status" value="1"/>
</dbReference>
<gene>
    <name evidence="10" type="ORF">EG244_17355</name>
</gene>
<dbReference type="GO" id="GO:0005886">
    <property type="term" value="C:plasma membrane"/>
    <property type="evidence" value="ECO:0007669"/>
    <property type="project" value="UniProtKB-SubCell"/>
</dbReference>
<dbReference type="Pfam" id="PF04066">
    <property type="entry name" value="MrpF_PhaF"/>
    <property type="match status" value="1"/>
</dbReference>
<evidence type="ECO:0000256" key="1">
    <source>
        <dbReference type="ARBA" id="ARBA00004651"/>
    </source>
</evidence>
<evidence type="ECO:0000313" key="11">
    <source>
        <dbReference type="Proteomes" id="UP000282125"/>
    </source>
</evidence>
<dbReference type="InterPro" id="IPR007208">
    <property type="entry name" value="MrpF/PhaF-like"/>
</dbReference>
<evidence type="ECO:0000256" key="9">
    <source>
        <dbReference type="SAM" id="Phobius"/>
    </source>
</evidence>
<dbReference type="PANTHER" id="PTHR34702">
    <property type="entry name" value="NA(+)/H(+) ANTIPORTER SUBUNIT F1"/>
    <property type="match status" value="1"/>
</dbReference>
<evidence type="ECO:0000256" key="2">
    <source>
        <dbReference type="ARBA" id="ARBA00009212"/>
    </source>
</evidence>
<protein>
    <submittedName>
        <fullName evidence="10">pH regulation protein F</fullName>
    </submittedName>
</protein>
<dbReference type="RefSeq" id="WP_124966438.1">
    <property type="nucleotide sequence ID" value="NZ_RRAZ01000036.1"/>
</dbReference>
<keyword evidence="4 8" id="KW-1003">Cell membrane</keyword>
<keyword evidence="8" id="KW-0050">Antiport</keyword>
<keyword evidence="7 8" id="KW-0472">Membrane</keyword>
<dbReference type="PIRSF" id="PIRSF028784">
    <property type="entry name" value="MrpF"/>
    <property type="match status" value="1"/>
</dbReference>
<feature type="transmembrane region" description="Helical" evidence="9">
    <location>
        <begin position="6"/>
        <end position="28"/>
    </location>
</feature>
<reference evidence="10 11" key="1">
    <citation type="submission" date="2018-11" db="EMBL/GenBank/DDBJ databases">
        <title>Gemmobacter sp. nov., YIM 102744-1 draft genome.</title>
        <authorList>
            <person name="Li G."/>
            <person name="Jiang Y."/>
        </authorList>
    </citation>
    <scope>NUCLEOTIDE SEQUENCE [LARGE SCALE GENOMIC DNA]</scope>
    <source>
        <strain evidence="10 11">YIM 102744-1</strain>
    </source>
</reference>
<dbReference type="AlphaFoldDB" id="A0A3P3D6Z9"/>